<name>A0AAW5MYE5_9ESCH</name>
<comment type="caution">
    <text evidence="1">The sequence shown here is derived from an EMBL/GenBank/DDBJ whole genome shotgun (WGS) entry which is preliminary data.</text>
</comment>
<dbReference type="GO" id="GO:0010124">
    <property type="term" value="P:phenylacetate catabolic process"/>
    <property type="evidence" value="ECO:0007669"/>
    <property type="project" value="InterPro"/>
</dbReference>
<dbReference type="AlphaFoldDB" id="A0AAW5MYE5"/>
<dbReference type="Gene3D" id="1.20.1260.10">
    <property type="match status" value="1"/>
</dbReference>
<organism evidence="1 2">
    <name type="scientific">Escherichia marmotae</name>
    <dbReference type="NCBI Taxonomy" id="1499973"/>
    <lineage>
        <taxon>Bacteria</taxon>
        <taxon>Pseudomonadati</taxon>
        <taxon>Pseudomonadota</taxon>
        <taxon>Gammaproteobacteria</taxon>
        <taxon>Enterobacterales</taxon>
        <taxon>Enterobacteriaceae</taxon>
        <taxon>Escherichia</taxon>
    </lineage>
</organism>
<protein>
    <submittedName>
        <fullName evidence="1">Phenylacetate-CoA oxygenase subunit PaaI</fullName>
    </submittedName>
</protein>
<gene>
    <name evidence="1" type="ORF">NVV43_29555</name>
</gene>
<dbReference type="GO" id="GO:0005829">
    <property type="term" value="C:cytosol"/>
    <property type="evidence" value="ECO:0007669"/>
    <property type="project" value="TreeGrafter"/>
</dbReference>
<dbReference type="InterPro" id="IPR052703">
    <property type="entry name" value="Aromatic_CoA_ox/epox"/>
</dbReference>
<dbReference type="PANTHER" id="PTHR30458:SF0">
    <property type="entry name" value="1,2-PHENYLACETYL-COA EPOXIDASE, SUBUNIT C"/>
    <property type="match status" value="1"/>
</dbReference>
<feature type="non-terminal residue" evidence="1">
    <location>
        <position position="68"/>
    </location>
</feature>
<dbReference type="InterPro" id="IPR009078">
    <property type="entry name" value="Ferritin-like_SF"/>
</dbReference>
<dbReference type="Pfam" id="PF05138">
    <property type="entry name" value="PaaA_PaaC"/>
    <property type="match status" value="1"/>
</dbReference>
<reference evidence="1" key="1">
    <citation type="submission" date="2022-07" db="EMBL/GenBank/DDBJ databases">
        <title>Diversity of ethanolamine utilization by human commensal Escherichia coli.</title>
        <authorList>
            <person name="Jubelin G."/>
        </authorList>
    </citation>
    <scope>NUCLEOTIDE SEQUENCE</scope>
    <source>
        <strain evidence="1">S1</strain>
    </source>
</reference>
<dbReference type="SUPFAM" id="SSF47240">
    <property type="entry name" value="Ferritin-like"/>
    <property type="match status" value="1"/>
</dbReference>
<dbReference type="PANTHER" id="PTHR30458">
    <property type="entry name" value="PHENYLACETIC ACID DEGRADATION PROTEIN PAA"/>
    <property type="match status" value="1"/>
</dbReference>
<dbReference type="InterPro" id="IPR012347">
    <property type="entry name" value="Ferritin-like"/>
</dbReference>
<sequence>MNQLTAYTLRLGDNCLVLSQRLGEWCGHAPELEIDLALANIGLDLLGQARNFLSYAAELAGEGDDPPP</sequence>
<proteinExistence type="predicted"/>
<dbReference type="InterPro" id="IPR007814">
    <property type="entry name" value="PaaA_PaaC"/>
</dbReference>
<dbReference type="EMBL" id="JANPXH010001477">
    <property type="protein sequence ID" value="MCR6679585.1"/>
    <property type="molecule type" value="Genomic_DNA"/>
</dbReference>
<evidence type="ECO:0000313" key="1">
    <source>
        <dbReference type="EMBL" id="MCR6679585.1"/>
    </source>
</evidence>
<accession>A0AAW5MYE5</accession>
<dbReference type="Proteomes" id="UP001206878">
    <property type="component" value="Unassembled WGS sequence"/>
</dbReference>
<evidence type="ECO:0000313" key="2">
    <source>
        <dbReference type="Proteomes" id="UP001206878"/>
    </source>
</evidence>